<reference evidence="1" key="1">
    <citation type="submission" date="2021-08" db="EMBL/GenBank/DDBJ databases">
        <title>The first chromosome-level gecko genome reveals the dynamic sex chromosomes of Neotropical dwarf geckos (Sphaerodactylidae: Sphaerodactylus).</title>
        <authorList>
            <person name="Pinto B.J."/>
            <person name="Keating S.E."/>
            <person name="Gamble T."/>
        </authorList>
    </citation>
    <scope>NUCLEOTIDE SEQUENCE</scope>
    <source>
        <strain evidence="1">TG3544</strain>
    </source>
</reference>
<protein>
    <submittedName>
        <fullName evidence="1">Uncharacterized protein</fullName>
    </submittedName>
</protein>
<keyword evidence="2" id="KW-1185">Reference proteome</keyword>
<dbReference type="Proteomes" id="UP000827872">
    <property type="component" value="Linkage Group LG01"/>
</dbReference>
<organism evidence="1 2">
    <name type="scientific">Sphaerodactylus townsendi</name>
    <dbReference type="NCBI Taxonomy" id="933632"/>
    <lineage>
        <taxon>Eukaryota</taxon>
        <taxon>Metazoa</taxon>
        <taxon>Chordata</taxon>
        <taxon>Craniata</taxon>
        <taxon>Vertebrata</taxon>
        <taxon>Euteleostomi</taxon>
        <taxon>Lepidosauria</taxon>
        <taxon>Squamata</taxon>
        <taxon>Bifurcata</taxon>
        <taxon>Gekkota</taxon>
        <taxon>Sphaerodactylidae</taxon>
        <taxon>Sphaerodactylus</taxon>
    </lineage>
</organism>
<evidence type="ECO:0000313" key="1">
    <source>
        <dbReference type="EMBL" id="KAH8015550.1"/>
    </source>
</evidence>
<accession>A0ACB8G7T8</accession>
<dbReference type="EMBL" id="CM037614">
    <property type="protein sequence ID" value="KAH8015550.1"/>
    <property type="molecule type" value="Genomic_DNA"/>
</dbReference>
<gene>
    <name evidence="1" type="ORF">K3G42_005401</name>
</gene>
<sequence>MLVNMPVLGKSQVCGEPLTEQRGSCPTGLHGIGESIAEMEVQESVCGVVSGAMEADYCSWHKFTLGVFLSMLEVRHGVVNTELCQFLCVTECGSAHERPHHPSRFR</sequence>
<evidence type="ECO:0000313" key="2">
    <source>
        <dbReference type="Proteomes" id="UP000827872"/>
    </source>
</evidence>
<comment type="caution">
    <text evidence="1">The sequence shown here is derived from an EMBL/GenBank/DDBJ whole genome shotgun (WGS) entry which is preliminary data.</text>
</comment>
<name>A0ACB8G7T8_9SAUR</name>
<proteinExistence type="predicted"/>